<dbReference type="PROSITE" id="PS50109">
    <property type="entry name" value="HIS_KIN"/>
    <property type="match status" value="1"/>
</dbReference>
<dbReference type="InterPro" id="IPR003594">
    <property type="entry name" value="HATPase_dom"/>
</dbReference>
<keyword evidence="12" id="KW-1185">Reference proteome</keyword>
<dbReference type="Proteomes" id="UP000315017">
    <property type="component" value="Chromosome"/>
</dbReference>
<evidence type="ECO:0000259" key="10">
    <source>
        <dbReference type="PROSITE" id="PS50112"/>
    </source>
</evidence>
<dbReference type="SUPFAM" id="SSF47384">
    <property type="entry name" value="Homodimeric domain of signal transducing histidine kinase"/>
    <property type="match status" value="1"/>
</dbReference>
<dbReference type="Pfam" id="PF00512">
    <property type="entry name" value="HisKA"/>
    <property type="match status" value="1"/>
</dbReference>
<evidence type="ECO:0000256" key="8">
    <source>
        <dbReference type="ARBA" id="ARBA00023012"/>
    </source>
</evidence>
<dbReference type="EC" id="2.7.13.3" evidence="2"/>
<dbReference type="FunFam" id="3.30.565.10:FF:000037">
    <property type="entry name" value="Hybrid sensor histidine kinase/response regulator"/>
    <property type="match status" value="1"/>
</dbReference>
<dbReference type="Gene3D" id="3.30.450.20">
    <property type="entry name" value="PAS domain"/>
    <property type="match status" value="1"/>
</dbReference>
<keyword evidence="7" id="KW-0067">ATP-binding</keyword>
<keyword evidence="6" id="KW-0418">Kinase</keyword>
<dbReference type="CDD" id="cd00082">
    <property type="entry name" value="HisKA"/>
    <property type="match status" value="1"/>
</dbReference>
<dbReference type="PRINTS" id="PR00344">
    <property type="entry name" value="BCTRLSENSOR"/>
</dbReference>
<evidence type="ECO:0000256" key="7">
    <source>
        <dbReference type="ARBA" id="ARBA00022840"/>
    </source>
</evidence>
<dbReference type="EMBL" id="CP036274">
    <property type="protein sequence ID" value="QDU30308.1"/>
    <property type="molecule type" value="Genomic_DNA"/>
</dbReference>
<dbReference type="SMART" id="SM00388">
    <property type="entry name" value="HisKA"/>
    <property type="match status" value="1"/>
</dbReference>
<dbReference type="InterPro" id="IPR000014">
    <property type="entry name" value="PAS"/>
</dbReference>
<evidence type="ECO:0000256" key="6">
    <source>
        <dbReference type="ARBA" id="ARBA00022777"/>
    </source>
</evidence>
<keyword evidence="3" id="KW-0597">Phosphoprotein</keyword>
<protein>
    <recommendedName>
        <fullName evidence="2">histidine kinase</fullName>
        <ecNumber evidence="2">2.7.13.3</ecNumber>
    </recommendedName>
</protein>
<keyword evidence="8" id="KW-0902">Two-component regulatory system</keyword>
<sequence length="506" mass="55378">MNHPNRFISTTPVLFLAAVLTAIGLCWAVEVWVGKPSLMARAAFLTGGAALAVLVSGLSAERHVLACQTAKRYIEMLCQLDVNSWLSSNSNTMPDLPASNSFRPVLNSVRQCLHQMAERVEYAEHQRTAAEARVHRVAVERDQLKEILSGMNDPVVAIDSFGEVILANAPATKLLHLPDSLDAHPALEQLARCEALVGLLTETRKRRVPTHRSAEVNLPDDTGRQHWFRISCKTFADEAGTQEVTRSANGKSSVESLPGGQGVVAVLTDITHEKAIQKRNAEFVSAVSHEMKTPLSSVRAYVELLADGDAEDEATREEFLGVIHSQTERLQRLIDNLLNLSRIEAGVVHVNKAPRSLNELLEEAVNLLQPAATHKQMRLVTDLSPLYLGVLADRDTLLQAAINLVSNALKYTPEGGTVTVRSRLADESVVFEVQDTGVGLSPEDRQKVFEKFYRVKKDQQMAAGTGLGLPLVKHIVEDVHGGRIEVESELGRGSTFRIILPSQSSS</sequence>
<evidence type="ECO:0000256" key="1">
    <source>
        <dbReference type="ARBA" id="ARBA00000085"/>
    </source>
</evidence>
<evidence type="ECO:0000256" key="2">
    <source>
        <dbReference type="ARBA" id="ARBA00012438"/>
    </source>
</evidence>
<dbReference type="RefSeq" id="WP_145095548.1">
    <property type="nucleotide sequence ID" value="NZ_CP036274.1"/>
</dbReference>
<dbReference type="Pfam" id="PF02518">
    <property type="entry name" value="HATPase_c"/>
    <property type="match status" value="1"/>
</dbReference>
<gene>
    <name evidence="11" type="primary">phoR</name>
    <name evidence="11" type="ORF">ETAA8_54280</name>
</gene>
<keyword evidence="4 11" id="KW-0808">Transferase</keyword>
<dbReference type="InterPro" id="IPR036097">
    <property type="entry name" value="HisK_dim/P_sf"/>
</dbReference>
<dbReference type="FunFam" id="1.10.287.130:FF:000001">
    <property type="entry name" value="Two-component sensor histidine kinase"/>
    <property type="match status" value="1"/>
</dbReference>
<dbReference type="PANTHER" id="PTHR45453">
    <property type="entry name" value="PHOSPHATE REGULON SENSOR PROTEIN PHOR"/>
    <property type="match status" value="1"/>
</dbReference>
<evidence type="ECO:0000256" key="5">
    <source>
        <dbReference type="ARBA" id="ARBA00022741"/>
    </source>
</evidence>
<dbReference type="Gene3D" id="3.30.565.10">
    <property type="entry name" value="Histidine kinase-like ATPase, C-terminal domain"/>
    <property type="match status" value="1"/>
</dbReference>
<dbReference type="GO" id="GO:0004721">
    <property type="term" value="F:phosphoprotein phosphatase activity"/>
    <property type="evidence" value="ECO:0007669"/>
    <property type="project" value="TreeGrafter"/>
</dbReference>
<comment type="catalytic activity">
    <reaction evidence="1">
        <text>ATP + protein L-histidine = ADP + protein N-phospho-L-histidine.</text>
        <dbReference type="EC" id="2.7.13.3"/>
    </reaction>
</comment>
<dbReference type="SMART" id="SM00387">
    <property type="entry name" value="HATPase_c"/>
    <property type="match status" value="1"/>
</dbReference>
<dbReference type="InterPro" id="IPR005467">
    <property type="entry name" value="His_kinase_dom"/>
</dbReference>
<proteinExistence type="predicted"/>
<dbReference type="GO" id="GO:0005524">
    <property type="term" value="F:ATP binding"/>
    <property type="evidence" value="ECO:0007669"/>
    <property type="project" value="UniProtKB-KW"/>
</dbReference>
<evidence type="ECO:0000313" key="11">
    <source>
        <dbReference type="EMBL" id="QDU30308.1"/>
    </source>
</evidence>
<dbReference type="PANTHER" id="PTHR45453:SF1">
    <property type="entry name" value="PHOSPHATE REGULON SENSOR PROTEIN PHOR"/>
    <property type="match status" value="1"/>
</dbReference>
<reference evidence="11 12" key="1">
    <citation type="submission" date="2019-02" db="EMBL/GenBank/DDBJ databases">
        <title>Deep-cultivation of Planctomycetes and their phenomic and genomic characterization uncovers novel biology.</title>
        <authorList>
            <person name="Wiegand S."/>
            <person name="Jogler M."/>
            <person name="Boedeker C."/>
            <person name="Pinto D."/>
            <person name="Vollmers J."/>
            <person name="Rivas-Marin E."/>
            <person name="Kohn T."/>
            <person name="Peeters S.H."/>
            <person name="Heuer A."/>
            <person name="Rast P."/>
            <person name="Oberbeckmann S."/>
            <person name="Bunk B."/>
            <person name="Jeske O."/>
            <person name="Meyerdierks A."/>
            <person name="Storesund J.E."/>
            <person name="Kallscheuer N."/>
            <person name="Luecker S."/>
            <person name="Lage O.M."/>
            <person name="Pohl T."/>
            <person name="Merkel B.J."/>
            <person name="Hornburger P."/>
            <person name="Mueller R.-W."/>
            <person name="Bruemmer F."/>
            <person name="Labrenz M."/>
            <person name="Spormann A.M."/>
            <person name="Op den Camp H."/>
            <person name="Overmann J."/>
            <person name="Amann R."/>
            <person name="Jetten M.S.M."/>
            <person name="Mascher T."/>
            <person name="Medema M.H."/>
            <person name="Devos D.P."/>
            <person name="Kaster A.-K."/>
            <person name="Ovreas L."/>
            <person name="Rohde M."/>
            <person name="Galperin M.Y."/>
            <person name="Jogler C."/>
        </authorList>
    </citation>
    <scope>NUCLEOTIDE SEQUENCE [LARGE SCALE GENOMIC DNA]</scope>
    <source>
        <strain evidence="11 12">ETA_A8</strain>
    </source>
</reference>
<keyword evidence="5" id="KW-0547">Nucleotide-binding</keyword>
<dbReference type="InterPro" id="IPR050351">
    <property type="entry name" value="BphY/WalK/GraS-like"/>
</dbReference>
<dbReference type="InterPro" id="IPR036890">
    <property type="entry name" value="HATPase_C_sf"/>
</dbReference>
<dbReference type="PROSITE" id="PS50112">
    <property type="entry name" value="PAS"/>
    <property type="match status" value="1"/>
</dbReference>
<dbReference type="OrthoDB" id="9813151at2"/>
<feature type="domain" description="Histidine kinase" evidence="9">
    <location>
        <begin position="286"/>
        <end position="504"/>
    </location>
</feature>
<feature type="domain" description="PAS" evidence="10">
    <location>
        <begin position="140"/>
        <end position="175"/>
    </location>
</feature>
<dbReference type="KEGG" id="aagg:ETAA8_54280"/>
<dbReference type="GO" id="GO:0000155">
    <property type="term" value="F:phosphorelay sensor kinase activity"/>
    <property type="evidence" value="ECO:0007669"/>
    <property type="project" value="InterPro"/>
</dbReference>
<dbReference type="SUPFAM" id="SSF55874">
    <property type="entry name" value="ATPase domain of HSP90 chaperone/DNA topoisomerase II/histidine kinase"/>
    <property type="match status" value="1"/>
</dbReference>
<dbReference type="Gene3D" id="1.10.287.130">
    <property type="match status" value="1"/>
</dbReference>
<dbReference type="AlphaFoldDB" id="A0A517YJA5"/>
<dbReference type="InterPro" id="IPR003661">
    <property type="entry name" value="HisK_dim/P_dom"/>
</dbReference>
<dbReference type="GO" id="GO:0016036">
    <property type="term" value="P:cellular response to phosphate starvation"/>
    <property type="evidence" value="ECO:0007669"/>
    <property type="project" value="TreeGrafter"/>
</dbReference>
<name>A0A517YJA5_9BACT</name>
<organism evidence="11 12">
    <name type="scientific">Anatilimnocola aggregata</name>
    <dbReference type="NCBI Taxonomy" id="2528021"/>
    <lineage>
        <taxon>Bacteria</taxon>
        <taxon>Pseudomonadati</taxon>
        <taxon>Planctomycetota</taxon>
        <taxon>Planctomycetia</taxon>
        <taxon>Pirellulales</taxon>
        <taxon>Pirellulaceae</taxon>
        <taxon>Anatilimnocola</taxon>
    </lineage>
</organism>
<evidence type="ECO:0000256" key="3">
    <source>
        <dbReference type="ARBA" id="ARBA00022553"/>
    </source>
</evidence>
<evidence type="ECO:0000259" key="9">
    <source>
        <dbReference type="PROSITE" id="PS50109"/>
    </source>
</evidence>
<accession>A0A517YJA5</accession>
<evidence type="ECO:0000256" key="4">
    <source>
        <dbReference type="ARBA" id="ARBA00022679"/>
    </source>
</evidence>
<dbReference type="GO" id="GO:0005886">
    <property type="term" value="C:plasma membrane"/>
    <property type="evidence" value="ECO:0007669"/>
    <property type="project" value="TreeGrafter"/>
</dbReference>
<dbReference type="InterPro" id="IPR004358">
    <property type="entry name" value="Sig_transdc_His_kin-like_C"/>
</dbReference>
<evidence type="ECO:0000313" key="12">
    <source>
        <dbReference type="Proteomes" id="UP000315017"/>
    </source>
</evidence>